<dbReference type="AlphaFoldDB" id="A0A6M3M3X6"/>
<dbReference type="Gene3D" id="1.10.443.10">
    <property type="entry name" value="Intergrase catalytic core"/>
    <property type="match status" value="1"/>
</dbReference>
<gene>
    <name evidence="1" type="ORF">MM171A00921_0013</name>
</gene>
<dbReference type="GO" id="GO:0006310">
    <property type="term" value="P:DNA recombination"/>
    <property type="evidence" value="ECO:0007669"/>
    <property type="project" value="InterPro"/>
</dbReference>
<evidence type="ECO:0000313" key="1">
    <source>
        <dbReference type="EMBL" id="QJA99681.1"/>
    </source>
</evidence>
<dbReference type="GO" id="GO:0015074">
    <property type="term" value="P:DNA integration"/>
    <property type="evidence" value="ECO:0007669"/>
    <property type="project" value="InterPro"/>
</dbReference>
<organism evidence="1">
    <name type="scientific">viral metagenome</name>
    <dbReference type="NCBI Taxonomy" id="1070528"/>
    <lineage>
        <taxon>unclassified sequences</taxon>
        <taxon>metagenomes</taxon>
        <taxon>organismal metagenomes</taxon>
    </lineage>
</organism>
<reference evidence="1" key="1">
    <citation type="submission" date="2020-03" db="EMBL/GenBank/DDBJ databases">
        <title>The deep terrestrial virosphere.</title>
        <authorList>
            <person name="Holmfeldt K."/>
            <person name="Nilsson E."/>
            <person name="Simone D."/>
            <person name="Lopez-Fernandez M."/>
            <person name="Wu X."/>
            <person name="de Brujin I."/>
            <person name="Lundin D."/>
            <person name="Andersson A."/>
            <person name="Bertilsson S."/>
            <person name="Dopson M."/>
        </authorList>
    </citation>
    <scope>NUCLEOTIDE SEQUENCE</scope>
    <source>
        <strain evidence="1">MM171A00921</strain>
    </source>
</reference>
<name>A0A6M3M3X6_9ZZZZ</name>
<proteinExistence type="predicted"/>
<sequence length="461" mass="53568">MDLPIEVEVSLRGPRSGEKTEWRMPTRARWYPLYEEDEDFKLWFDNNARGSPTTAIERARVLFRFIRLMGWSLDELTDQIKDDRDRFEKLLMSFVGQQEKAGYAPGTISSYIKAVKSWTNWHSVQLVRKIKISNGNSTPTLDDEKVPTVHQVQDIRSSATPRGRICVGAVAYGGMRPQVLGHQHYKDGLELRDLPELDIESLKFETFPTLVVVRPELSKTGHKYRTFFPKETCRDIVAFLEKRLSHGENLTERSALASVNPNLKRGQWGYDHDPENRHIRETIVSRDIRTAMRPLYDYRPYVLRSYFSTRLLMAVSDGVLDNQFRTFWMGHSGTMAARYSSNKSVLPEDLIENMREAYRRSRRYLLGDTLNEDDLRRKQMLDTARMLGFGEEKLSKLKEVLERSRTVDEAVEEFQKLREPPKPSNGGYDIVTGEAEMLKKLNEGWSLERGLDGDKFLMKRN</sequence>
<dbReference type="InterPro" id="IPR013762">
    <property type="entry name" value="Integrase-like_cat_sf"/>
</dbReference>
<dbReference type="GO" id="GO:0003677">
    <property type="term" value="F:DNA binding"/>
    <property type="evidence" value="ECO:0007669"/>
    <property type="project" value="InterPro"/>
</dbReference>
<accession>A0A6M3M3X6</accession>
<dbReference type="EMBL" id="MT143662">
    <property type="protein sequence ID" value="QJA99681.1"/>
    <property type="molecule type" value="Genomic_DNA"/>
</dbReference>
<protein>
    <submittedName>
        <fullName evidence="1">Putative integrase family protein</fullName>
    </submittedName>
</protein>